<dbReference type="PROSITE" id="PS50883">
    <property type="entry name" value="EAL"/>
    <property type="match status" value="1"/>
</dbReference>
<dbReference type="Gene3D" id="3.20.20.450">
    <property type="entry name" value="EAL domain"/>
    <property type="match status" value="1"/>
</dbReference>
<dbReference type="InterPro" id="IPR050706">
    <property type="entry name" value="Cyclic-di-GMP_PDE-like"/>
</dbReference>
<feature type="domain" description="EAL" evidence="1">
    <location>
        <begin position="31"/>
        <end position="287"/>
    </location>
</feature>
<dbReference type="InterPro" id="IPR001633">
    <property type="entry name" value="EAL_dom"/>
</dbReference>
<dbReference type="Pfam" id="PF00563">
    <property type="entry name" value="EAL"/>
    <property type="match status" value="1"/>
</dbReference>
<comment type="caution">
    <text evidence="2">The sequence shown here is derived from an EMBL/GenBank/DDBJ whole genome shotgun (WGS) entry which is preliminary data.</text>
</comment>
<dbReference type="PANTHER" id="PTHR33121:SF76">
    <property type="entry name" value="SIGNALING PROTEIN"/>
    <property type="match status" value="1"/>
</dbReference>
<dbReference type="SMART" id="SM00052">
    <property type="entry name" value="EAL"/>
    <property type="match status" value="1"/>
</dbReference>
<dbReference type="Proteomes" id="UP000276770">
    <property type="component" value="Unassembled WGS sequence"/>
</dbReference>
<dbReference type="SUPFAM" id="SSF141868">
    <property type="entry name" value="EAL domain-like"/>
    <property type="match status" value="1"/>
</dbReference>
<protein>
    <submittedName>
        <fullName evidence="2">EAL domain-containing protein</fullName>
    </submittedName>
</protein>
<dbReference type="AlphaFoldDB" id="A0A3L7JVD1"/>
<evidence type="ECO:0000313" key="3">
    <source>
        <dbReference type="Proteomes" id="UP000276770"/>
    </source>
</evidence>
<proteinExistence type="predicted"/>
<dbReference type="OrthoDB" id="581425at2"/>
<dbReference type="RefSeq" id="WP_121681356.1">
    <property type="nucleotide sequence ID" value="NZ_RCVZ01000010.1"/>
</dbReference>
<evidence type="ECO:0000259" key="1">
    <source>
        <dbReference type="PROSITE" id="PS50883"/>
    </source>
</evidence>
<gene>
    <name evidence="2" type="ORF">D9X91_14485</name>
</gene>
<dbReference type="EMBL" id="RCVZ01000010">
    <property type="protein sequence ID" value="RLQ94265.1"/>
    <property type="molecule type" value="Genomic_DNA"/>
</dbReference>
<organism evidence="2 3">
    <name type="scientific">Falsibacillus albus</name>
    <dbReference type="NCBI Taxonomy" id="2478915"/>
    <lineage>
        <taxon>Bacteria</taxon>
        <taxon>Bacillati</taxon>
        <taxon>Bacillota</taxon>
        <taxon>Bacilli</taxon>
        <taxon>Bacillales</taxon>
        <taxon>Bacillaceae</taxon>
        <taxon>Falsibacillus</taxon>
    </lineage>
</organism>
<accession>A0A3L7JVD1</accession>
<reference evidence="2 3" key="1">
    <citation type="submission" date="2018-10" db="EMBL/GenBank/DDBJ databases">
        <title>Falsibacillus sp. genome draft.</title>
        <authorList>
            <person name="Shi S."/>
        </authorList>
    </citation>
    <scope>NUCLEOTIDE SEQUENCE [LARGE SCALE GENOMIC DNA]</scope>
    <source>
        <strain evidence="2 3">GY 10110</strain>
    </source>
</reference>
<dbReference type="InterPro" id="IPR035919">
    <property type="entry name" value="EAL_sf"/>
</dbReference>
<evidence type="ECO:0000313" key="2">
    <source>
        <dbReference type="EMBL" id="RLQ94265.1"/>
    </source>
</evidence>
<keyword evidence="3" id="KW-1185">Reference proteome</keyword>
<dbReference type="GO" id="GO:0071111">
    <property type="term" value="F:cyclic-guanylate-specific phosphodiesterase activity"/>
    <property type="evidence" value="ECO:0007669"/>
    <property type="project" value="InterPro"/>
</dbReference>
<sequence>MLKDMISKINNSTFYSSLKYFNDIRKKGLVNHKKFLELTNIINNESLSTFFQPILDLNGGNTIGFEILNRPPSSKMFPTTESFYDFIGQTDQVFSFECFCRNLSIQRYFNSLSADTLCRDNLIFLNIHPQVLLDSNYKSGETVQLLQEFGISPEQVVFELTEKQAVTDFVQFEKVLNNYRSQGFRIAIDDAGSGYNSLKTLVYLKPEFIKLDKSLIRHIDQDSVQQKLVSMLLDFANQSDTFVIAEGIEEAEELVFLQKNGVHFGQGYGLGKPHKTLITGKLPQVPSLRLING</sequence>
<name>A0A3L7JVD1_9BACI</name>
<dbReference type="CDD" id="cd01948">
    <property type="entry name" value="EAL"/>
    <property type="match status" value="1"/>
</dbReference>
<dbReference type="PANTHER" id="PTHR33121">
    <property type="entry name" value="CYCLIC DI-GMP PHOSPHODIESTERASE PDEF"/>
    <property type="match status" value="1"/>
</dbReference>